<dbReference type="InterPro" id="IPR000834">
    <property type="entry name" value="Peptidase_M14"/>
</dbReference>
<dbReference type="PROSITE" id="PS52035">
    <property type="entry name" value="PEPTIDASE_M14"/>
    <property type="match status" value="1"/>
</dbReference>
<comment type="caution">
    <text evidence="4">The sequence shown here is derived from an EMBL/GenBank/DDBJ whole genome shotgun (WGS) entry which is preliminary data.</text>
</comment>
<accession>A0A952FKF4</accession>
<gene>
    <name evidence="4" type="ORF">JF625_12760</name>
</gene>
<feature type="domain" description="Peptidase M14" evidence="3">
    <location>
        <begin position="120"/>
        <end position="381"/>
    </location>
</feature>
<evidence type="ECO:0000259" key="3">
    <source>
        <dbReference type="PROSITE" id="PS52035"/>
    </source>
</evidence>
<dbReference type="Pfam" id="PF00246">
    <property type="entry name" value="Peptidase_M14"/>
    <property type="match status" value="1"/>
</dbReference>
<organism evidence="4 5">
    <name type="scientific">Inquilinus limosus</name>
    <dbReference type="NCBI Taxonomy" id="171674"/>
    <lineage>
        <taxon>Bacteria</taxon>
        <taxon>Pseudomonadati</taxon>
        <taxon>Pseudomonadota</taxon>
        <taxon>Alphaproteobacteria</taxon>
        <taxon>Rhodospirillales</taxon>
        <taxon>Rhodospirillaceae</taxon>
        <taxon>Inquilinus</taxon>
    </lineage>
</organism>
<reference evidence="4" key="1">
    <citation type="submission" date="2020-06" db="EMBL/GenBank/DDBJ databases">
        <title>Stable isotope informed genome-resolved metagenomics uncovers potential trophic interactions in rhizosphere soil.</title>
        <authorList>
            <person name="Starr E.P."/>
            <person name="Shi S."/>
            <person name="Blazewicz S.J."/>
            <person name="Koch B.J."/>
            <person name="Probst A.J."/>
            <person name="Hungate B.A."/>
            <person name="Pett-Ridge J."/>
            <person name="Firestone M.K."/>
            <person name="Banfield J.F."/>
        </authorList>
    </citation>
    <scope>NUCLEOTIDE SEQUENCE</scope>
    <source>
        <strain evidence="4">YM_69_17</strain>
    </source>
</reference>
<comment type="cofactor">
    <cofactor evidence="1">
        <name>Zn(2+)</name>
        <dbReference type="ChEBI" id="CHEBI:29105"/>
    </cofactor>
</comment>
<sequence>MPDLHITSDFEGGSVRVLECRDPGAIRLALKPDGRSPDLQWFHFRLHGAKGRDCRLVFENSDRLARLAGRDGIPDCWTGYRPVASHDGAEWLRVGADYRDGIFSIVDRPRHDTVDYAYFAPYPLARHRALVDRARRSPQVAHDVLGRTPDGHPIDRLTVGRPAPCKPRLWIMARQHPSETMGGWFLEGLVDRLLDPADPLAAGLREAAVIHIVPTANPDGCARGHTRTNALGMNLNRAWADPAATDAPEVAAIRGAMEADGVDFCLDVHGDEELPYNFLGGPLEIPSRSPALRRRFVEFMRGLEAASPDYVRRHPYPGGPPAEADLRMAWNWIAERFGCLTVLLEMPFKDQIDAPDPRFGWSPQRSARLGRAMLHPIAAALPGLR</sequence>
<comment type="similarity">
    <text evidence="2">Belongs to the peptidase M14 family.</text>
</comment>
<dbReference type="AlphaFoldDB" id="A0A952FKF4"/>
<proteinExistence type="inferred from homology"/>
<dbReference type="GO" id="GO:0008270">
    <property type="term" value="F:zinc ion binding"/>
    <property type="evidence" value="ECO:0007669"/>
    <property type="project" value="InterPro"/>
</dbReference>
<dbReference type="CDD" id="cd06234">
    <property type="entry name" value="M14_PaCCP-like"/>
    <property type="match status" value="1"/>
</dbReference>
<dbReference type="Gene3D" id="3.40.630.10">
    <property type="entry name" value="Zn peptidases"/>
    <property type="match status" value="1"/>
</dbReference>
<dbReference type="GO" id="GO:0004181">
    <property type="term" value="F:metallocarboxypeptidase activity"/>
    <property type="evidence" value="ECO:0007669"/>
    <property type="project" value="InterPro"/>
</dbReference>
<dbReference type="SUPFAM" id="SSF53187">
    <property type="entry name" value="Zn-dependent exopeptidases"/>
    <property type="match status" value="1"/>
</dbReference>
<dbReference type="EMBL" id="JAEKLZ010000194">
    <property type="protein sequence ID" value="MBW8726011.1"/>
    <property type="molecule type" value="Genomic_DNA"/>
</dbReference>
<dbReference type="PANTHER" id="PTHR12756">
    <property type="entry name" value="CYTOSOLIC CARBOXYPEPTIDASE"/>
    <property type="match status" value="1"/>
</dbReference>
<evidence type="ECO:0000256" key="2">
    <source>
        <dbReference type="PROSITE-ProRule" id="PRU01379"/>
    </source>
</evidence>
<dbReference type="InterPro" id="IPR040626">
    <property type="entry name" value="Pepdidase_M14_N"/>
</dbReference>
<dbReference type="Gene3D" id="2.60.40.3120">
    <property type="match status" value="1"/>
</dbReference>
<name>A0A952FKF4_9PROT</name>
<dbReference type="PANTHER" id="PTHR12756:SF11">
    <property type="entry name" value="CYTOSOLIC CARBOXYPEPTIDASE 1"/>
    <property type="match status" value="1"/>
</dbReference>
<feature type="active site" description="Proton donor/acceptor" evidence="2">
    <location>
        <position position="345"/>
    </location>
</feature>
<dbReference type="InterPro" id="IPR050821">
    <property type="entry name" value="Cytosolic_carboxypeptidase"/>
</dbReference>
<dbReference type="Proteomes" id="UP000700706">
    <property type="component" value="Unassembled WGS sequence"/>
</dbReference>
<evidence type="ECO:0000256" key="1">
    <source>
        <dbReference type="ARBA" id="ARBA00001947"/>
    </source>
</evidence>
<evidence type="ECO:0000313" key="5">
    <source>
        <dbReference type="Proteomes" id="UP000700706"/>
    </source>
</evidence>
<evidence type="ECO:0000313" key="4">
    <source>
        <dbReference type="EMBL" id="MBW8726011.1"/>
    </source>
</evidence>
<protein>
    <recommendedName>
        <fullName evidence="3">Peptidase M14 domain-containing protein</fullName>
    </recommendedName>
</protein>
<dbReference type="GO" id="GO:0006508">
    <property type="term" value="P:proteolysis"/>
    <property type="evidence" value="ECO:0007669"/>
    <property type="project" value="InterPro"/>
</dbReference>
<dbReference type="Pfam" id="PF18027">
    <property type="entry name" value="Pepdidase_M14_N"/>
    <property type="match status" value="1"/>
</dbReference>